<dbReference type="Pfam" id="PF02730">
    <property type="entry name" value="AFOR_N"/>
    <property type="match status" value="1"/>
</dbReference>
<evidence type="ECO:0000256" key="3">
    <source>
        <dbReference type="ARBA" id="ARBA00022485"/>
    </source>
</evidence>
<name>A0A485M2W7_9ZZZZ</name>
<dbReference type="GO" id="GO:0016625">
    <property type="term" value="F:oxidoreductase activity, acting on the aldehyde or oxo group of donors, iron-sulfur protein as acceptor"/>
    <property type="evidence" value="ECO:0007669"/>
    <property type="project" value="InterPro"/>
</dbReference>
<dbReference type="EMBL" id="CAADRM010000128">
    <property type="protein sequence ID" value="VFU17151.1"/>
    <property type="molecule type" value="Genomic_DNA"/>
</dbReference>
<protein>
    <submittedName>
        <fullName evidence="10">Putative oxidoreductase YdhV</fullName>
        <ecNumber evidence="10">1.-.-.-</ecNumber>
    </submittedName>
</protein>
<evidence type="ECO:0000259" key="9">
    <source>
        <dbReference type="SMART" id="SM00790"/>
    </source>
</evidence>
<evidence type="ECO:0000256" key="2">
    <source>
        <dbReference type="ARBA" id="ARBA00011032"/>
    </source>
</evidence>
<evidence type="ECO:0000313" key="10">
    <source>
        <dbReference type="EMBL" id="VFU17151.1"/>
    </source>
</evidence>
<evidence type="ECO:0000256" key="6">
    <source>
        <dbReference type="ARBA" id="ARBA00023004"/>
    </source>
</evidence>
<reference evidence="10" key="1">
    <citation type="submission" date="2019-03" db="EMBL/GenBank/DDBJ databases">
        <authorList>
            <person name="Hao L."/>
        </authorList>
    </citation>
    <scope>NUCLEOTIDE SEQUENCE</scope>
</reference>
<dbReference type="InterPro" id="IPR013984">
    <property type="entry name" value="Ald_Fedxn_OxRdtase_dom2"/>
</dbReference>
<organism evidence="10">
    <name type="scientific">anaerobic digester metagenome</name>
    <dbReference type="NCBI Taxonomy" id="1263854"/>
    <lineage>
        <taxon>unclassified sequences</taxon>
        <taxon>metagenomes</taxon>
        <taxon>ecological metagenomes</taxon>
    </lineage>
</organism>
<dbReference type="Pfam" id="PF01314">
    <property type="entry name" value="AFOR_C"/>
    <property type="match status" value="1"/>
</dbReference>
<dbReference type="Gene3D" id="1.10.569.10">
    <property type="entry name" value="Aldehyde Ferredoxin Oxidoreductase Protein, subunit A, domain 2"/>
    <property type="match status" value="1"/>
</dbReference>
<comment type="cofactor">
    <cofactor evidence="8">
        <name>tungstopterin</name>
        <dbReference type="ChEBI" id="CHEBI:30402"/>
    </cofactor>
</comment>
<keyword evidence="4" id="KW-0479">Metal-binding</keyword>
<dbReference type="GO" id="GO:0009055">
    <property type="term" value="F:electron transfer activity"/>
    <property type="evidence" value="ECO:0007669"/>
    <property type="project" value="InterPro"/>
</dbReference>
<dbReference type="Gene3D" id="3.60.9.10">
    <property type="entry name" value="Aldehyde ferredoxin oxidoreductase, N-terminal domain"/>
    <property type="match status" value="1"/>
</dbReference>
<dbReference type="InterPro" id="IPR013983">
    <property type="entry name" value="Ald_Fedxn_OxRdtase_N"/>
</dbReference>
<dbReference type="GO" id="GO:0051539">
    <property type="term" value="F:4 iron, 4 sulfur cluster binding"/>
    <property type="evidence" value="ECO:0007669"/>
    <property type="project" value="UniProtKB-KW"/>
</dbReference>
<dbReference type="SUPFAM" id="SSF56228">
    <property type="entry name" value="Aldehyde ferredoxin oxidoreductase, N-terminal domain"/>
    <property type="match status" value="1"/>
</dbReference>
<feature type="domain" description="Aldehyde ferredoxin oxidoreductase N-terminal" evidence="9">
    <location>
        <begin position="5"/>
        <end position="206"/>
    </location>
</feature>
<dbReference type="PANTHER" id="PTHR30038">
    <property type="entry name" value="ALDEHYDE FERREDOXIN OXIDOREDUCTASE"/>
    <property type="match status" value="1"/>
</dbReference>
<evidence type="ECO:0000256" key="5">
    <source>
        <dbReference type="ARBA" id="ARBA00023002"/>
    </source>
</evidence>
<evidence type="ECO:0000256" key="8">
    <source>
        <dbReference type="ARBA" id="ARBA00049934"/>
    </source>
</evidence>
<dbReference type="InterPro" id="IPR036021">
    <property type="entry name" value="Tungsten_al_ferr_oxy-like_C"/>
</dbReference>
<sequence>MAGGYAGKFLRVNLTEGSWGDFTLDDDTLKRFIGGSCLAAKLFLDRYSLDADPLSPENPLMIMTGPMVGSGFPGTSRFSVCARSPQTGIWAESACGGTFGPDLKRTGYDGVVIEGRSQGPVTLTIDDSGVRITDASSLWGRDIYEVTDEIKAHDKSVKVLAIGPAGENLARIAAIGNDKGHFSGRAGLGAVMGSKNLKAVVVRGTSAKAAKADDEGFKLAMKTAMQEIKDSALAEGLHMMGSDANMDLGMVTGDVPVKNWTSGGEFDLASNLSGPTMREKYLTKAHACTNCPIACKRVVKVDDGPYTTEEGPGPEYETCAVFGTMMMNPDLTAVIKANEFCNRYGMDTISCGSAIALAMELYEKGEITKDRLGGLDLSWGNMDAVLKLVRQIAYREGFGDILADGAVHAARRLGGSAMDAVVHVKGLEAPMHDPRGFHGMGLAYMMSNRGACHLQHFVLATEQGMASWPQLFDMKDDYEGTTSEGKAWLVYNSENYGILANSLSICHYVAYAIRPETLRDAFNAITGFGFDFADLLSTGMRDWTLKRGFNNLLGISKKDDILPKRIMTALEEGGAAGSVPDMDLLLREYYALRGLDERGFPKEEVLLKLGLNELKERLYR</sequence>
<dbReference type="InterPro" id="IPR036503">
    <property type="entry name" value="Ald_Fedxn_OxRdtase_N_sf"/>
</dbReference>
<gene>
    <name evidence="10" type="primary">ydhV</name>
    <name evidence="10" type="ORF">SCFA_620011</name>
</gene>
<keyword evidence="6" id="KW-0408">Iron</keyword>
<evidence type="ECO:0000256" key="1">
    <source>
        <dbReference type="ARBA" id="ARBA00001966"/>
    </source>
</evidence>
<evidence type="ECO:0000256" key="4">
    <source>
        <dbReference type="ARBA" id="ARBA00022723"/>
    </source>
</evidence>
<comment type="cofactor">
    <cofactor evidence="1">
        <name>[4Fe-4S] cluster</name>
        <dbReference type="ChEBI" id="CHEBI:49883"/>
    </cofactor>
</comment>
<evidence type="ECO:0000256" key="7">
    <source>
        <dbReference type="ARBA" id="ARBA00023014"/>
    </source>
</evidence>
<dbReference type="Gene3D" id="1.10.599.10">
    <property type="entry name" value="Aldehyde Ferredoxin Oxidoreductase Protein, subunit A, domain 3"/>
    <property type="match status" value="1"/>
</dbReference>
<dbReference type="InterPro" id="IPR051919">
    <property type="entry name" value="W-dependent_AOR"/>
</dbReference>
<dbReference type="AlphaFoldDB" id="A0A485M2W7"/>
<keyword evidence="7" id="KW-0411">Iron-sulfur</keyword>
<keyword evidence="5 10" id="KW-0560">Oxidoreductase</keyword>
<proteinExistence type="inferred from homology"/>
<keyword evidence="3" id="KW-0004">4Fe-4S</keyword>
<dbReference type="InterPro" id="IPR001203">
    <property type="entry name" value="OxRdtase_Ald_Fedxn_C"/>
</dbReference>
<dbReference type="SMART" id="SM00790">
    <property type="entry name" value="AFOR_N"/>
    <property type="match status" value="1"/>
</dbReference>
<comment type="similarity">
    <text evidence="2">Belongs to the AOR/FOR family.</text>
</comment>
<dbReference type="PANTHER" id="PTHR30038:SF0">
    <property type="entry name" value="TUNGSTEN-CONTAINING ALDEHYDE FERREDOXIN OXIDOREDUCTASE"/>
    <property type="match status" value="1"/>
</dbReference>
<dbReference type="GO" id="GO:0046872">
    <property type="term" value="F:metal ion binding"/>
    <property type="evidence" value="ECO:0007669"/>
    <property type="project" value="UniProtKB-KW"/>
</dbReference>
<dbReference type="EC" id="1.-.-.-" evidence="10"/>
<dbReference type="SUPFAM" id="SSF48310">
    <property type="entry name" value="Aldehyde ferredoxin oxidoreductase, C-terminal domains"/>
    <property type="match status" value="1"/>
</dbReference>
<accession>A0A485M2W7</accession>
<dbReference type="InterPro" id="IPR013985">
    <property type="entry name" value="Ald_Fedxn_OxRdtase_dom3"/>
</dbReference>